<dbReference type="RefSeq" id="WP_045056479.1">
    <property type="nucleotide sequence ID" value="NZ_CAWMDP010000024.1"/>
</dbReference>
<feature type="domain" description="F5/8 type C" evidence="3">
    <location>
        <begin position="13"/>
        <end position="151"/>
    </location>
</feature>
<evidence type="ECO:0000313" key="5">
    <source>
        <dbReference type="Proteomes" id="UP000032452"/>
    </source>
</evidence>
<dbReference type="Gene3D" id="2.60.120.260">
    <property type="entry name" value="Galactose-binding domain-like"/>
    <property type="match status" value="1"/>
</dbReference>
<proteinExistence type="predicted"/>
<accession>A0A0D8ZMJ2</accession>
<evidence type="ECO:0000313" key="4">
    <source>
        <dbReference type="EMBL" id="KJH70053.1"/>
    </source>
</evidence>
<reference evidence="4 5" key="1">
    <citation type="submission" date="2015-02" db="EMBL/GenBank/DDBJ databases">
        <title>Draft genome of a novel marine cyanobacterium (Chroococcales) isolated from South Atlantic Ocean.</title>
        <authorList>
            <person name="Rigonato J."/>
            <person name="Alvarenga D.O."/>
            <person name="Branco L.H."/>
            <person name="Varani A.M."/>
            <person name="Brandini F.P."/>
            <person name="Fiore M.F."/>
        </authorList>
    </citation>
    <scope>NUCLEOTIDE SEQUENCE [LARGE SCALE GENOMIC DNA]</scope>
    <source>
        <strain evidence="4 5">CENA595</strain>
    </source>
</reference>
<protein>
    <recommendedName>
        <fullName evidence="3">F5/8 type C domain-containing protein</fullName>
    </recommendedName>
</protein>
<dbReference type="Gene3D" id="2.160.20.10">
    <property type="entry name" value="Single-stranded right-handed beta-helix, Pectin lyase-like"/>
    <property type="match status" value="1"/>
</dbReference>
<feature type="chain" id="PRO_5002337374" description="F5/8 type C domain-containing protein" evidence="2">
    <location>
        <begin position="21"/>
        <end position="600"/>
    </location>
</feature>
<evidence type="ECO:0000256" key="2">
    <source>
        <dbReference type="SAM" id="SignalP"/>
    </source>
</evidence>
<dbReference type="SUPFAM" id="SSF51126">
    <property type="entry name" value="Pectin lyase-like"/>
    <property type="match status" value="1"/>
</dbReference>
<dbReference type="AlphaFoldDB" id="A0A0D8ZMJ2"/>
<dbReference type="InterPro" id="IPR000421">
    <property type="entry name" value="FA58C"/>
</dbReference>
<dbReference type="STRING" id="1618023.UH38_20070"/>
<dbReference type="Pfam" id="PF00754">
    <property type="entry name" value="F5_F8_type_C"/>
    <property type="match status" value="1"/>
</dbReference>
<organism evidence="4 5">
    <name type="scientific">Aliterella atlantica CENA595</name>
    <dbReference type="NCBI Taxonomy" id="1618023"/>
    <lineage>
        <taxon>Bacteria</taxon>
        <taxon>Bacillati</taxon>
        <taxon>Cyanobacteriota</taxon>
        <taxon>Cyanophyceae</taxon>
        <taxon>Chroococcidiopsidales</taxon>
        <taxon>Aliterellaceae</taxon>
        <taxon>Aliterella</taxon>
    </lineage>
</organism>
<keyword evidence="5" id="KW-1185">Reference proteome</keyword>
<feature type="signal peptide" evidence="2">
    <location>
        <begin position="1"/>
        <end position="20"/>
    </location>
</feature>
<dbReference type="InterPro" id="IPR008979">
    <property type="entry name" value="Galactose-bd-like_sf"/>
</dbReference>
<dbReference type="PROSITE" id="PS50022">
    <property type="entry name" value="FA58C_3"/>
    <property type="match status" value="1"/>
</dbReference>
<comment type="caution">
    <text evidence="4">The sequence shown here is derived from an EMBL/GenBank/DDBJ whole genome shotgun (WGS) entry which is preliminary data.</text>
</comment>
<dbReference type="InterPro" id="IPR012334">
    <property type="entry name" value="Pectin_lyas_fold"/>
</dbReference>
<dbReference type="InterPro" id="IPR011050">
    <property type="entry name" value="Pectin_lyase_fold/virulence"/>
</dbReference>
<dbReference type="Proteomes" id="UP000032452">
    <property type="component" value="Unassembled WGS sequence"/>
</dbReference>
<dbReference type="EMBL" id="JYON01000028">
    <property type="protein sequence ID" value="KJH70053.1"/>
    <property type="molecule type" value="Genomic_DNA"/>
</dbReference>
<feature type="region of interest" description="Disordered" evidence="1">
    <location>
        <begin position="577"/>
        <end position="600"/>
    </location>
</feature>
<gene>
    <name evidence="4" type="ORF">UH38_20070</name>
</gene>
<evidence type="ECO:0000256" key="1">
    <source>
        <dbReference type="SAM" id="MobiDB-lite"/>
    </source>
</evidence>
<dbReference type="OrthoDB" id="3565729at2"/>
<name>A0A0D8ZMJ2_9CYAN</name>
<evidence type="ECO:0000259" key="3">
    <source>
        <dbReference type="PROSITE" id="PS50022"/>
    </source>
</evidence>
<dbReference type="SUPFAM" id="SSF49785">
    <property type="entry name" value="Galactose-binding domain-like"/>
    <property type="match status" value="1"/>
</dbReference>
<sequence>MTIKGSVTIAIAATCASIGALDPGLAQSLPNTFIADATSSSAGSEATNAIDNSDDTGWSADGKGQYLELNTGGVASVNAVKIKWLKGEAYTFDVAVSTDGIKWTKVIANQNSQGTQDLEKYAFKSQNARYIRLINQSDGEIAIAQVVLEGAAQGKTYYVDCNNGSDTNDATTPSTAWKTLTPVNRWDNTLTLNPGDSLLLKRGCTFSGPLNARWTGSSSAPIAIGAYGSSSLSMPALDGGDSNEVVKITGQYQIFEYLKVRANKPGTSANASKCKGQPVGWRTGFDTRSGSSHNIVRYSEASGLTAGIRFGEGSYSNKALHNKLTFNNVMDNLTSQKKDDDSGAWGILLNGDRNEVAYNYFEGNVGCSEDYGVDGASVEVYKGSNNYIHHNTSLRESTFTELGGTSDDRAENNKYAYNVYSAFGFQSPYINSSTLTQLQKRGGEFLMVRGYKSGWGANPGTEFYHNTGYWLNGGILCIEGCSADILQARNNIMVASSNPDRYLVESDSKFGESHNIYWQADSYDGPQLIYIGGANSPDSTSQKLDPLLVNPANSDFRLRSGSAAINAASGVDLSWASPSQDIYSNPAPKGSARDIGAAEN</sequence>
<keyword evidence="2" id="KW-0732">Signal</keyword>